<feature type="region of interest" description="Disordered" evidence="5">
    <location>
        <begin position="114"/>
        <end position="171"/>
    </location>
</feature>
<accession>A0A9W4SWE9</accession>
<dbReference type="AlphaFoldDB" id="A0A9W4SWE9"/>
<feature type="compositionally biased region" description="Polar residues" evidence="5">
    <location>
        <begin position="317"/>
        <end position="332"/>
    </location>
</feature>
<dbReference type="GO" id="GO:0006297">
    <property type="term" value="P:nucleotide-excision repair, DNA gap filling"/>
    <property type="evidence" value="ECO:0007669"/>
    <property type="project" value="TreeGrafter"/>
</dbReference>
<feature type="compositionally biased region" description="Basic residues" evidence="5">
    <location>
        <begin position="334"/>
        <end position="343"/>
    </location>
</feature>
<evidence type="ECO:0000256" key="1">
    <source>
        <dbReference type="ARBA" id="ARBA00004123"/>
    </source>
</evidence>
<feature type="compositionally biased region" description="Basic and acidic residues" evidence="5">
    <location>
        <begin position="257"/>
        <end position="276"/>
    </location>
</feature>
<comment type="caution">
    <text evidence="6">The sequence shown here is derived from an EMBL/GenBank/DDBJ whole genome shotgun (WGS) entry which is preliminary data.</text>
</comment>
<keyword evidence="4" id="KW-0539">Nucleus</keyword>
<dbReference type="OrthoDB" id="514823at2759"/>
<comment type="subcellular location">
    <subcellularLocation>
        <location evidence="1">Nucleus</location>
    </subcellularLocation>
</comment>
<feature type="compositionally biased region" description="Basic and acidic residues" evidence="5">
    <location>
        <begin position="131"/>
        <end position="171"/>
    </location>
</feature>
<dbReference type="Proteomes" id="UP001153678">
    <property type="component" value="Unassembled WGS sequence"/>
</dbReference>
<feature type="region of interest" description="Disordered" evidence="5">
    <location>
        <begin position="199"/>
        <end position="295"/>
    </location>
</feature>
<evidence type="ECO:0000256" key="4">
    <source>
        <dbReference type="ARBA" id="ARBA00023242"/>
    </source>
</evidence>
<evidence type="ECO:0000256" key="2">
    <source>
        <dbReference type="ARBA" id="ARBA00017589"/>
    </source>
</evidence>
<sequence>MTIIEQLEIIKQLVLKERKIVTYEWLSKYLNIHVNEAKPLLYKFISKYGPSNKESFYTVYCISGIATINEQHTVTLIYQDNLENIRKDFSKISSLHVYSVQPECPTEAELVKANQGSIDKVSTEPALPSNTKRDDYSNEKKSSNNFIKPDEKESVKVKPTRPETSKSIKSAFSKEKQLINKQTDDKTSDISSLICKTSHDVDTSKFEREDKQSEGKQLVNQQKSDKTEDIFSRDESKTSNKKSKKRKSDECESNLDEASKEERVNNKQKSCKENKVTNKNKIAKSRKKNKVADDLDLQNVTEEFMTIDIAEKDQPQEKQSVASASPDQQNVLPTKKRGRRQTLKFRSYVNEKGYTVRENYHEWESFSEDETVSEPPAKKSQKVIKAQEPNVVAKRSKKKKGDDGSQKSLLSFFGKK</sequence>
<dbReference type="GO" id="GO:0006271">
    <property type="term" value="P:DNA strand elongation involved in DNA replication"/>
    <property type="evidence" value="ECO:0007669"/>
    <property type="project" value="TreeGrafter"/>
</dbReference>
<dbReference type="Pfam" id="PF09507">
    <property type="entry name" value="CDC27"/>
    <property type="match status" value="1"/>
</dbReference>
<dbReference type="InterPro" id="IPR019038">
    <property type="entry name" value="POLD3"/>
</dbReference>
<protein>
    <recommendedName>
        <fullName evidence="2">DNA polymerase delta subunit 3</fullName>
    </recommendedName>
</protein>
<feature type="region of interest" description="Disordered" evidence="5">
    <location>
        <begin position="364"/>
        <end position="416"/>
    </location>
</feature>
<dbReference type="EMBL" id="CAMKVN010002538">
    <property type="protein sequence ID" value="CAI2181543.1"/>
    <property type="molecule type" value="Genomic_DNA"/>
</dbReference>
<dbReference type="PANTHER" id="PTHR17598:SF13">
    <property type="entry name" value="DNA POLYMERASE DELTA SUBUNIT 3"/>
    <property type="match status" value="1"/>
</dbReference>
<gene>
    <name evidence="6" type="ORF">FWILDA_LOCUS10138</name>
</gene>
<dbReference type="GO" id="GO:1904161">
    <property type="term" value="P:DNA synthesis involved in UV-damage excision repair"/>
    <property type="evidence" value="ECO:0007669"/>
    <property type="project" value="TreeGrafter"/>
</dbReference>
<evidence type="ECO:0000256" key="5">
    <source>
        <dbReference type="SAM" id="MobiDB-lite"/>
    </source>
</evidence>
<keyword evidence="7" id="KW-1185">Reference proteome</keyword>
<dbReference type="GO" id="GO:0043625">
    <property type="term" value="C:delta DNA polymerase complex"/>
    <property type="evidence" value="ECO:0007669"/>
    <property type="project" value="InterPro"/>
</dbReference>
<reference evidence="6" key="1">
    <citation type="submission" date="2022-08" db="EMBL/GenBank/DDBJ databases">
        <authorList>
            <person name="Kallberg Y."/>
            <person name="Tangrot J."/>
            <person name="Rosling A."/>
        </authorList>
    </citation>
    <scope>NUCLEOTIDE SEQUENCE</scope>
    <source>
        <strain evidence="6">Wild A</strain>
    </source>
</reference>
<dbReference type="InterPro" id="IPR041913">
    <property type="entry name" value="POLD3_sf"/>
</dbReference>
<proteinExistence type="predicted"/>
<feature type="compositionally biased region" description="Basic and acidic residues" evidence="5">
    <location>
        <begin position="223"/>
        <end position="238"/>
    </location>
</feature>
<dbReference type="PANTHER" id="PTHR17598">
    <property type="entry name" value="DNA POLYMERASE DELTA SUBUNIT 3"/>
    <property type="match status" value="1"/>
</dbReference>
<dbReference type="GO" id="GO:0003887">
    <property type="term" value="F:DNA-directed DNA polymerase activity"/>
    <property type="evidence" value="ECO:0007669"/>
    <property type="project" value="TreeGrafter"/>
</dbReference>
<evidence type="ECO:0000313" key="7">
    <source>
        <dbReference type="Proteomes" id="UP001153678"/>
    </source>
</evidence>
<evidence type="ECO:0000313" key="6">
    <source>
        <dbReference type="EMBL" id="CAI2181543.1"/>
    </source>
</evidence>
<evidence type="ECO:0000256" key="3">
    <source>
        <dbReference type="ARBA" id="ARBA00022705"/>
    </source>
</evidence>
<name>A0A9W4SWE9_9GLOM</name>
<feature type="compositionally biased region" description="Basic and acidic residues" evidence="5">
    <location>
        <begin position="199"/>
        <end position="214"/>
    </location>
</feature>
<keyword evidence="3" id="KW-0235">DNA replication</keyword>
<dbReference type="FunFam" id="3.90.1030.20:FF:000002">
    <property type="entry name" value="DNA polymerase delta subunit"/>
    <property type="match status" value="1"/>
</dbReference>
<organism evidence="6 7">
    <name type="scientific">Funneliformis geosporum</name>
    <dbReference type="NCBI Taxonomy" id="1117311"/>
    <lineage>
        <taxon>Eukaryota</taxon>
        <taxon>Fungi</taxon>
        <taxon>Fungi incertae sedis</taxon>
        <taxon>Mucoromycota</taxon>
        <taxon>Glomeromycotina</taxon>
        <taxon>Glomeromycetes</taxon>
        <taxon>Glomerales</taxon>
        <taxon>Glomeraceae</taxon>
        <taxon>Funneliformis</taxon>
    </lineage>
</organism>
<dbReference type="Gene3D" id="3.90.1030.20">
    <property type="entry name" value="DNA polymerase delta, p66 (Cdc27) subunit, wHTH domain"/>
    <property type="match status" value="1"/>
</dbReference>
<feature type="region of interest" description="Disordered" evidence="5">
    <location>
        <begin position="308"/>
        <end position="344"/>
    </location>
</feature>